<dbReference type="Proteomes" id="UP000436522">
    <property type="component" value="Unassembled WGS sequence"/>
</dbReference>
<comment type="caution">
    <text evidence="1">The sequence shown here is derived from an EMBL/GenBank/DDBJ whole genome shotgun (WGS) entry which is preliminary data.</text>
</comment>
<dbReference type="EMBL" id="BLIV01000001">
    <property type="protein sequence ID" value="GFE48434.1"/>
    <property type="molecule type" value="Genomic_DNA"/>
</dbReference>
<name>A0A640VLE7_9RHOB</name>
<dbReference type="InterPro" id="IPR027417">
    <property type="entry name" value="P-loop_NTPase"/>
</dbReference>
<reference evidence="1 2" key="1">
    <citation type="submission" date="2019-12" db="EMBL/GenBank/DDBJ databases">
        <title>Roseobacter cerasinus sp. nov., isolated from seawater around aquaculture.</title>
        <authorList>
            <person name="Muramatsu S."/>
            <person name="Takabe Y."/>
            <person name="Mori K."/>
            <person name="Takaichi S."/>
            <person name="Hanada S."/>
        </authorList>
    </citation>
    <scope>NUCLEOTIDE SEQUENCE [LARGE SCALE GENOMIC DNA]</scope>
    <source>
        <strain evidence="1 2">AI77</strain>
    </source>
</reference>
<dbReference type="AlphaFoldDB" id="A0A640VLE7"/>
<protein>
    <submittedName>
        <fullName evidence="1">Uncharacterized protein</fullName>
    </submittedName>
</protein>
<dbReference type="SUPFAM" id="SSF52540">
    <property type="entry name" value="P-loop containing nucleoside triphosphate hydrolases"/>
    <property type="match status" value="1"/>
</dbReference>
<proteinExistence type="predicted"/>
<evidence type="ECO:0000313" key="1">
    <source>
        <dbReference type="EMBL" id="GFE48434.1"/>
    </source>
</evidence>
<dbReference type="Gene3D" id="3.40.50.300">
    <property type="entry name" value="P-loop containing nucleotide triphosphate hydrolases"/>
    <property type="match status" value="1"/>
</dbReference>
<sequence length="54" mass="6123">MAEEALRARMTMIVITRRPSTVARADRALMLERGRIIETRPEALITTPHVRAPP</sequence>
<gene>
    <name evidence="1" type="ORF">So717_01870</name>
</gene>
<organism evidence="1 2">
    <name type="scientific">Roseobacter cerasinus</name>
    <dbReference type="NCBI Taxonomy" id="2602289"/>
    <lineage>
        <taxon>Bacteria</taxon>
        <taxon>Pseudomonadati</taxon>
        <taxon>Pseudomonadota</taxon>
        <taxon>Alphaproteobacteria</taxon>
        <taxon>Rhodobacterales</taxon>
        <taxon>Roseobacteraceae</taxon>
        <taxon>Roseobacter</taxon>
    </lineage>
</organism>
<evidence type="ECO:0000313" key="2">
    <source>
        <dbReference type="Proteomes" id="UP000436522"/>
    </source>
</evidence>
<accession>A0A640VLE7</accession>
<keyword evidence="2" id="KW-1185">Reference proteome</keyword>